<feature type="region of interest" description="Disordered" evidence="1">
    <location>
        <begin position="742"/>
        <end position="761"/>
    </location>
</feature>
<dbReference type="AlphaFoldDB" id="A0A2L2T3D3"/>
<reference evidence="3" key="1">
    <citation type="submission" date="2014-10" db="EMBL/GenBank/DDBJ databases">
        <authorList>
            <person name="King R."/>
        </authorList>
    </citation>
    <scope>NUCLEOTIDE SEQUENCE [LARGE SCALE GENOMIC DNA]</scope>
    <source>
        <strain evidence="3">A3/5</strain>
    </source>
</reference>
<keyword evidence="3" id="KW-1185">Reference proteome</keyword>
<proteinExistence type="predicted"/>
<accession>A0A2L2T3D3</accession>
<name>A0A2L2T3D3_9HYPO</name>
<organism evidence="2 3">
    <name type="scientific">Fusarium venenatum</name>
    <dbReference type="NCBI Taxonomy" id="56646"/>
    <lineage>
        <taxon>Eukaryota</taxon>
        <taxon>Fungi</taxon>
        <taxon>Dikarya</taxon>
        <taxon>Ascomycota</taxon>
        <taxon>Pezizomycotina</taxon>
        <taxon>Sordariomycetes</taxon>
        <taxon>Hypocreomycetidae</taxon>
        <taxon>Hypocreales</taxon>
        <taxon>Nectriaceae</taxon>
        <taxon>Fusarium</taxon>
    </lineage>
</organism>
<dbReference type="PANTHER" id="PTHR42345">
    <property type="entry name" value="TPR_REGION DOMAIN-CONTAINING PROTEIN"/>
    <property type="match status" value="1"/>
</dbReference>
<dbReference type="EMBL" id="LN649229">
    <property type="protein sequence ID" value="CEI65234.1"/>
    <property type="molecule type" value="Genomic_DNA"/>
</dbReference>
<dbReference type="Proteomes" id="UP000245910">
    <property type="component" value="Chromosome I"/>
</dbReference>
<feature type="compositionally biased region" description="Basic and acidic residues" evidence="1">
    <location>
        <begin position="27"/>
        <end position="36"/>
    </location>
</feature>
<evidence type="ECO:0000313" key="2">
    <source>
        <dbReference type="EMBL" id="CEI65234.1"/>
    </source>
</evidence>
<dbReference type="PANTHER" id="PTHR42345:SF1">
    <property type="entry name" value="VTC DOMAIN-CONTAINING PROTEIN"/>
    <property type="match status" value="1"/>
</dbReference>
<dbReference type="STRING" id="56646.A0A2L2T3D3"/>
<feature type="region of interest" description="Disordered" evidence="1">
    <location>
        <begin position="1"/>
        <end position="125"/>
    </location>
</feature>
<evidence type="ECO:0000313" key="3">
    <source>
        <dbReference type="Proteomes" id="UP000245910"/>
    </source>
</evidence>
<feature type="compositionally biased region" description="Low complexity" evidence="1">
    <location>
        <begin position="96"/>
        <end position="105"/>
    </location>
</feature>
<feature type="region of interest" description="Disordered" evidence="1">
    <location>
        <begin position="571"/>
        <end position="606"/>
    </location>
</feature>
<protein>
    <submittedName>
        <fullName evidence="2">Uncharacterized protein</fullName>
    </submittedName>
</protein>
<evidence type="ECO:0000256" key="1">
    <source>
        <dbReference type="SAM" id="MobiDB-lite"/>
    </source>
</evidence>
<sequence>MADQGEKKGIWSMIRRASSRRHSSKPPPKDLEPREYHRPRRASNGDAGHSPYRQSIGSAPDLTYDNNRPMTAEDESSNMRRRQKRGQPEPEPEPRSSPIRSKSSGFLNKARISNGRPVRPREPPTVTWPPYGISIEDELPQQHALEIVARGAPSHKGHKRPVAHQPDEFYSLHTTSSGNRADGKVSDHTDVANLHDSMTQLMTLRLLGHGYADKPWETLEQPSYAFHFGHLPGTITLNEWASMSSVLPPAIALRDAGVMPRTMSLESIFERLQELRHGIEDDDETLLYRILYKRILRDPDKFLNPHRTLDKQITDLILVLSRPDWIDFSNPRNQVATRFIFERGPENQEQFHKFFHQLLLSLELELRIQSDQHSDWAKEKLTSQIPPSIQWNLALARRWQDFVRVDDVGRTPEEIGLVLLRYKLKKRQIRMLRRFAQMMRWPNLTDTLDNMKQKDSELALDEVSSDAFAFFSGLVLPGTSTETDCKQQTFPFLMMNTLLDLDPDSETDNLALLSHLHPHCGFQYKNSYTYWSASSIVGKVLAPTCHAVGGWIGPARPTTDLEPTQIARIRSRKPKQRMTPQDVESMAERSDPLGPAAETYPVDDYQPVAPRGGPGDAVDTVRVELLTLKPADGPEDTPSTKVSKRFDATIQFAINEVSWPLNLMYDVSFLAAWPCSEGPHPLFFDYIYTSIRVDSIIGVRDWGNLYGGPQLHSVRSSPGPGMMGGPYKDMFSQSFNHNHNHTPLNGFAQPGGPEEDDENDDEKVLVVEAFGVRDNEVLARAWCSHWGLSAVVADIERTCMACAIREAYAATLTVVILRWAVGWAGESDTGMVRGVCVSDQEKQPEVDKMQLDESGVPQLDGYQLMSCTECCSAGQYSSMMTVHYMAKQVTRSR</sequence>